<feature type="region of interest" description="Disordered" evidence="3">
    <location>
        <begin position="841"/>
        <end position="941"/>
    </location>
</feature>
<feature type="compositionally biased region" description="Acidic residues" evidence="3">
    <location>
        <begin position="1057"/>
        <end position="1067"/>
    </location>
</feature>
<feature type="compositionally biased region" description="Polar residues" evidence="3">
    <location>
        <begin position="1095"/>
        <end position="1107"/>
    </location>
</feature>
<dbReference type="InterPro" id="IPR018247">
    <property type="entry name" value="EF_Hand_1_Ca_BS"/>
</dbReference>
<dbReference type="GO" id="GO:0005576">
    <property type="term" value="C:extracellular region"/>
    <property type="evidence" value="ECO:0007669"/>
    <property type="project" value="UniProtKB-SubCell"/>
</dbReference>
<feature type="domain" description="Dystroglycan-type cadherin-like" evidence="4">
    <location>
        <begin position="908"/>
        <end position="998"/>
    </location>
</feature>
<dbReference type="SUPFAM" id="SSF103647">
    <property type="entry name" value="TSP type-3 repeat"/>
    <property type="match status" value="1"/>
</dbReference>
<dbReference type="SUPFAM" id="SSF51120">
    <property type="entry name" value="beta-Roll"/>
    <property type="match status" value="3"/>
</dbReference>
<dbReference type="InterPro" id="IPR013783">
    <property type="entry name" value="Ig-like_fold"/>
</dbReference>
<dbReference type="InterPro" id="IPR018511">
    <property type="entry name" value="Hemolysin-typ_Ca-bd_CS"/>
</dbReference>
<feature type="domain" description="Dystroglycan-type cadherin-like" evidence="4">
    <location>
        <begin position="490"/>
        <end position="580"/>
    </location>
</feature>
<dbReference type="SUPFAM" id="SSF49313">
    <property type="entry name" value="Cadherin-like"/>
    <property type="match status" value="3"/>
</dbReference>
<evidence type="ECO:0000313" key="5">
    <source>
        <dbReference type="EMBL" id="ETX02621.1"/>
    </source>
</evidence>
<dbReference type="EMBL" id="AZHW01000122">
    <property type="protein sequence ID" value="ETX02621.1"/>
    <property type="molecule type" value="Genomic_DNA"/>
</dbReference>
<comment type="subcellular location">
    <subcellularLocation>
        <location evidence="1">Secreted</location>
    </subcellularLocation>
</comment>
<feature type="region of interest" description="Disordered" evidence="3">
    <location>
        <begin position="690"/>
        <end position="713"/>
    </location>
</feature>
<evidence type="ECO:0000256" key="2">
    <source>
        <dbReference type="ARBA" id="ARBA00022525"/>
    </source>
</evidence>
<sequence length="1107" mass="110494">MKFSNTCLWLSTFLLLISFDIDMSRMTDRLVSVAEAAAFEINTSPFQVPENGGSATQAINLSEFGVQIGDMVLVDSVVAVGDLNGSTEFFELNINAGEFTAANLTTGSQCAGAFEPITPDVSASVMVIDIGGGIPGLNITATTSAAVDDLTACVGLEYQLRITGDSRVDSDRDGMPDTTEASFGGGLSLTLDDFETNQGWVTDPDSTDTATTGQWEVADPEPTSSSGTSLQLGDTTSGSQALVTQAAAGSGAGSFDIDGGTTSAMSPVLTLPGNAVALTLNYFFGHLANAGTDDFLRITLMAGGTEQVLLSETGNSAIRNASWTPLSVDVTAFAGQDVELLVEAADAGSPSLVEAGIDDIAVTVDLIGNDGDGIANAADLDSDNDSIPDVVEAGLSDADGDFIVDNPADEGTVINPPDTDGDGIPDFLDLESNNPANDGSAFDIQTGSFASFDTNGDGRVNGLDVGGGIDDNNNGVDDLIENVGTGNTPPAITATSDQINTVGASVTLDIEAADPDGDSLTFEATGLPAGLSIGVTSGRVTGTLALGSEGTYSVNVSVSDGLESDSASFTWTVLPPGEVPTCFGQPATIVGTEGPDTLIGTNGPDVIVGLGGDDFIRGRRGDDLICGGPGNDEIRGENGVDQLDGGDDGDIIRGGNLDDFLDGGSGPDSCLGDSGTDTAVNCEGLNSIENDLGGGNQAPSLANPGSQNGTEGDIVSLSLSASDPEGDALTFSANGLPNNLSLNSATGEISGTLATGSVGSYNITASVSDGTNSDSVNFTWSIAAIGDAPTCFGQAATLVGTEGDDTLVGTSGVDVIVGLGGNDFIKGRGGNDLLCGGAGNDELRGDSGDDQLDGSSDDDVLRGGAGNDDLQGGAGNDNCRGDAGSDTASGCETTNSIENGGTGGNQAPSLASPGDQLNTEGDNISLTLNASDPDGDPLSFSASGLPNNLGLDSVTGTISGVLATGSAGTYSIDVTVSDGVDSDSANFTWTIVAPGEIPTCFGQPATLIGTDGDDSLVGTPGVDVIVGLGGNDFIKGRGGNDLLCGGAGNDELRGDSGDDQLDGGSDDDLLRGGNNDDVLMGGSGNDNCRGDGGSDTASDCETTNSIP</sequence>
<dbReference type="Pfam" id="PF05345">
    <property type="entry name" value="He_PIG"/>
    <property type="match status" value="3"/>
</dbReference>
<dbReference type="AlphaFoldDB" id="W4LXZ0"/>
<dbReference type="SMART" id="SM00736">
    <property type="entry name" value="CADG"/>
    <property type="match status" value="3"/>
</dbReference>
<dbReference type="PANTHER" id="PTHR38340:SF1">
    <property type="entry name" value="S-LAYER PROTEIN"/>
    <property type="match status" value="1"/>
</dbReference>
<dbReference type="InterPro" id="IPR015919">
    <property type="entry name" value="Cadherin-like_sf"/>
</dbReference>
<dbReference type="PATRIC" id="fig|1429438.4.peg.751"/>
<reference evidence="5 6" key="1">
    <citation type="journal article" date="2014" name="Nature">
        <title>An environmental bacterial taxon with a large and distinct metabolic repertoire.</title>
        <authorList>
            <person name="Wilson M.C."/>
            <person name="Mori T."/>
            <person name="Ruckert C."/>
            <person name="Uria A.R."/>
            <person name="Helf M.J."/>
            <person name="Takada K."/>
            <person name="Gernert C."/>
            <person name="Steffens U.A."/>
            <person name="Heycke N."/>
            <person name="Schmitt S."/>
            <person name="Rinke C."/>
            <person name="Helfrich E.J."/>
            <person name="Brachmann A.O."/>
            <person name="Gurgui C."/>
            <person name="Wakimoto T."/>
            <person name="Kracht M."/>
            <person name="Crusemann M."/>
            <person name="Hentschel U."/>
            <person name="Abe I."/>
            <person name="Matsunaga S."/>
            <person name="Kalinowski J."/>
            <person name="Takeyama H."/>
            <person name="Piel J."/>
        </authorList>
    </citation>
    <scope>NUCLEOTIDE SEQUENCE [LARGE SCALE GENOMIC DNA]</scope>
    <source>
        <strain evidence="6">TSY1</strain>
    </source>
</reference>
<keyword evidence="2" id="KW-0964">Secreted</keyword>
<evidence type="ECO:0000256" key="1">
    <source>
        <dbReference type="ARBA" id="ARBA00004613"/>
    </source>
</evidence>
<dbReference type="PROSITE" id="PS00330">
    <property type="entry name" value="HEMOLYSIN_CALCIUM"/>
    <property type="match status" value="4"/>
</dbReference>
<feature type="compositionally biased region" description="Polar residues" evidence="3">
    <location>
        <begin position="697"/>
        <end position="710"/>
    </location>
</feature>
<proteinExistence type="predicted"/>
<dbReference type="InterPro" id="IPR011049">
    <property type="entry name" value="Serralysin-like_metalloprot_C"/>
</dbReference>
<name>W4LXZ0_ENTF1</name>
<feature type="compositionally biased region" description="Polar residues" evidence="3">
    <location>
        <begin position="886"/>
        <end position="930"/>
    </location>
</feature>
<keyword evidence="6" id="KW-1185">Reference proteome</keyword>
<feature type="domain" description="Dystroglycan-type cadherin-like" evidence="4">
    <location>
        <begin position="699"/>
        <end position="789"/>
    </location>
</feature>
<dbReference type="InterPro" id="IPR006644">
    <property type="entry name" value="Cadg"/>
</dbReference>
<dbReference type="GO" id="GO:0005509">
    <property type="term" value="F:calcium ion binding"/>
    <property type="evidence" value="ECO:0007669"/>
    <property type="project" value="InterPro"/>
</dbReference>
<dbReference type="Proteomes" id="UP000019141">
    <property type="component" value="Unassembled WGS sequence"/>
</dbReference>
<feature type="compositionally biased region" description="Acidic residues" evidence="3">
    <location>
        <begin position="848"/>
        <end position="858"/>
    </location>
</feature>
<dbReference type="InterPro" id="IPR028974">
    <property type="entry name" value="TSP_type-3_rpt"/>
</dbReference>
<organism evidence="5 6">
    <name type="scientific">Entotheonella factor</name>
    <dbReference type="NCBI Taxonomy" id="1429438"/>
    <lineage>
        <taxon>Bacteria</taxon>
        <taxon>Pseudomonadati</taxon>
        <taxon>Nitrospinota/Tectimicrobiota group</taxon>
        <taxon>Candidatus Tectimicrobiota</taxon>
        <taxon>Candidatus Entotheonellia</taxon>
        <taxon>Candidatus Entotheonellales</taxon>
        <taxon>Candidatus Entotheonellaceae</taxon>
        <taxon>Candidatus Entotheonella</taxon>
    </lineage>
</organism>
<feature type="compositionally biased region" description="Polar residues" evidence="3">
    <location>
        <begin position="222"/>
        <end position="236"/>
    </location>
</feature>
<dbReference type="Gene3D" id="2.60.40.10">
    <property type="entry name" value="Immunoglobulins"/>
    <property type="match status" value="2"/>
</dbReference>
<evidence type="ECO:0000256" key="3">
    <source>
        <dbReference type="SAM" id="MobiDB-lite"/>
    </source>
</evidence>
<evidence type="ECO:0000259" key="4">
    <source>
        <dbReference type="SMART" id="SM00736"/>
    </source>
</evidence>
<feature type="region of interest" description="Disordered" evidence="3">
    <location>
        <begin position="1051"/>
        <end position="1107"/>
    </location>
</feature>
<gene>
    <name evidence="5" type="ORF">ETSY1_02930</name>
</gene>
<dbReference type="Pfam" id="PF00353">
    <property type="entry name" value="HemolysinCabind"/>
    <property type="match status" value="6"/>
</dbReference>
<dbReference type="Gene3D" id="2.60.120.200">
    <property type="match status" value="1"/>
</dbReference>
<accession>W4LXZ0</accession>
<dbReference type="InterPro" id="IPR050557">
    <property type="entry name" value="RTX_toxin/Mannuronan_C5-epim"/>
</dbReference>
<dbReference type="HOGENOM" id="CLU_282243_0_0_7"/>
<protein>
    <recommendedName>
        <fullName evidence="4">Dystroglycan-type cadherin-like domain-containing protein</fullName>
    </recommendedName>
</protein>
<dbReference type="GO" id="GO:0016020">
    <property type="term" value="C:membrane"/>
    <property type="evidence" value="ECO:0007669"/>
    <property type="project" value="InterPro"/>
</dbReference>
<dbReference type="PANTHER" id="PTHR38340">
    <property type="entry name" value="S-LAYER PROTEIN"/>
    <property type="match status" value="1"/>
</dbReference>
<dbReference type="PROSITE" id="PS00018">
    <property type="entry name" value="EF_HAND_1"/>
    <property type="match status" value="1"/>
</dbReference>
<dbReference type="PRINTS" id="PR00313">
    <property type="entry name" value="CABNDNGRPT"/>
</dbReference>
<dbReference type="InterPro" id="IPR001343">
    <property type="entry name" value="Hemolysn_Ca-bd"/>
</dbReference>
<dbReference type="Gene3D" id="2.150.10.10">
    <property type="entry name" value="Serralysin-like metalloprotease, C-terminal"/>
    <property type="match status" value="3"/>
</dbReference>
<evidence type="ECO:0000313" key="6">
    <source>
        <dbReference type="Proteomes" id="UP000019141"/>
    </source>
</evidence>
<comment type="caution">
    <text evidence="5">The sequence shown here is derived from an EMBL/GenBank/DDBJ whole genome shotgun (WGS) entry which is preliminary data.</text>
</comment>
<feature type="region of interest" description="Disordered" evidence="3">
    <location>
        <begin position="167"/>
        <end position="236"/>
    </location>
</feature>